<dbReference type="Pfam" id="PF00497">
    <property type="entry name" value="SBP_bac_3"/>
    <property type="match status" value="1"/>
</dbReference>
<evidence type="ECO:0000256" key="1">
    <source>
        <dbReference type="ARBA" id="ARBA00022729"/>
    </source>
</evidence>
<sequence length="300" mass="31690">MLRKKLVTAGAFLALLGLSACSNPSSGDTPDGATSGQEAAGGEAVPEIAEMVPAEIRERGTLRIGATSTNMPAQYTDEDGELTGVAIEIYEATARVLDLEADFDVVTFDALQPGVESGRYDLATMGANKERMELFDIISLYQNGFATIAHAGSEDDEVDYKADLCGRSVAVTKGTLVERLISGDINTACVDAGEPEIQVNSYVDNAGVALAVTSEQDEFGVLEIVVALAYADRDPDAVKVVDTDVTLSSGAAIKQGNDELLDAVHAAMLHLVDTGVYEQIMTKYGIADMMLPELPIDLTM</sequence>
<feature type="region of interest" description="Disordered" evidence="2">
    <location>
        <begin position="23"/>
        <end position="45"/>
    </location>
</feature>
<evidence type="ECO:0000256" key="2">
    <source>
        <dbReference type="SAM" id="MobiDB-lite"/>
    </source>
</evidence>
<feature type="signal peptide" evidence="3">
    <location>
        <begin position="1"/>
        <end position="27"/>
    </location>
</feature>
<reference evidence="5 6" key="1">
    <citation type="submission" date="2019-10" db="EMBL/GenBank/DDBJ databases">
        <title>Georgenia wutianyii sp. nov. and Georgenia yuyongxinii sp. nov. isolated from plateau pika (Ochotona curzoniae) in the Qinghai-Tibet plateau of China.</title>
        <authorList>
            <person name="Tian Z."/>
        </authorList>
    </citation>
    <scope>NUCLEOTIDE SEQUENCE [LARGE SCALE GENOMIC DNA]</scope>
    <source>
        <strain evidence="5 6">JCM 15130</strain>
    </source>
</reference>
<feature type="compositionally biased region" description="Polar residues" evidence="2">
    <location>
        <begin position="23"/>
        <end position="37"/>
    </location>
</feature>
<dbReference type="PANTHER" id="PTHR35936:SF17">
    <property type="entry name" value="ARGININE-BINDING EXTRACELLULAR PROTEIN ARTP"/>
    <property type="match status" value="1"/>
</dbReference>
<proteinExistence type="predicted"/>
<evidence type="ECO:0000256" key="3">
    <source>
        <dbReference type="SAM" id="SignalP"/>
    </source>
</evidence>
<evidence type="ECO:0000313" key="5">
    <source>
        <dbReference type="EMBL" id="MPV89332.1"/>
    </source>
</evidence>
<protein>
    <submittedName>
        <fullName evidence="5">Transporter substrate-binding domain-containing protein</fullName>
    </submittedName>
</protein>
<evidence type="ECO:0000313" key="6">
    <source>
        <dbReference type="Proteomes" id="UP000429644"/>
    </source>
</evidence>
<keyword evidence="6" id="KW-1185">Reference proteome</keyword>
<dbReference type="PANTHER" id="PTHR35936">
    <property type="entry name" value="MEMBRANE-BOUND LYTIC MUREIN TRANSGLYCOSYLASE F"/>
    <property type="match status" value="1"/>
</dbReference>
<comment type="caution">
    <text evidence="5">The sequence shown here is derived from an EMBL/GenBank/DDBJ whole genome shotgun (WGS) entry which is preliminary data.</text>
</comment>
<evidence type="ECO:0000259" key="4">
    <source>
        <dbReference type="SMART" id="SM00062"/>
    </source>
</evidence>
<name>A0A7J9UXY7_9MICO</name>
<keyword evidence="1 3" id="KW-0732">Signal</keyword>
<feature type="chain" id="PRO_5029624288" evidence="3">
    <location>
        <begin position="28"/>
        <end position="300"/>
    </location>
</feature>
<dbReference type="OrthoDB" id="4633994at2"/>
<dbReference type="RefSeq" id="WP_152232045.1">
    <property type="nucleotide sequence ID" value="NZ_BAAAOT010000008.1"/>
</dbReference>
<dbReference type="InterPro" id="IPR001638">
    <property type="entry name" value="Solute-binding_3/MltF_N"/>
</dbReference>
<dbReference type="AlphaFoldDB" id="A0A7J9UXY7"/>
<dbReference type="Gene3D" id="3.40.190.10">
    <property type="entry name" value="Periplasmic binding protein-like II"/>
    <property type="match status" value="2"/>
</dbReference>
<organism evidence="5 6">
    <name type="scientific">Georgenia ruanii</name>
    <dbReference type="NCBI Taxonomy" id="348442"/>
    <lineage>
        <taxon>Bacteria</taxon>
        <taxon>Bacillati</taxon>
        <taxon>Actinomycetota</taxon>
        <taxon>Actinomycetes</taxon>
        <taxon>Micrococcales</taxon>
        <taxon>Bogoriellaceae</taxon>
        <taxon>Georgenia</taxon>
    </lineage>
</organism>
<dbReference type="EMBL" id="WHPD01002525">
    <property type="protein sequence ID" value="MPV89332.1"/>
    <property type="molecule type" value="Genomic_DNA"/>
</dbReference>
<accession>A0A7J9UXY7</accession>
<dbReference type="Proteomes" id="UP000429644">
    <property type="component" value="Unassembled WGS sequence"/>
</dbReference>
<gene>
    <name evidence="5" type="ORF">GB882_11700</name>
</gene>
<dbReference type="SMART" id="SM00062">
    <property type="entry name" value="PBPb"/>
    <property type="match status" value="1"/>
</dbReference>
<dbReference type="SUPFAM" id="SSF53850">
    <property type="entry name" value="Periplasmic binding protein-like II"/>
    <property type="match status" value="1"/>
</dbReference>
<feature type="domain" description="Solute-binding protein family 3/N-terminal" evidence="4">
    <location>
        <begin position="61"/>
        <end position="288"/>
    </location>
</feature>
<dbReference type="PROSITE" id="PS51257">
    <property type="entry name" value="PROKAR_LIPOPROTEIN"/>
    <property type="match status" value="1"/>
</dbReference>